<feature type="region of interest" description="Disordered" evidence="1">
    <location>
        <begin position="1"/>
        <end position="37"/>
    </location>
</feature>
<evidence type="ECO:0000313" key="4">
    <source>
        <dbReference type="WBParaSite" id="TCNE_0000603701-mRNA-1"/>
    </source>
</evidence>
<evidence type="ECO:0000256" key="1">
    <source>
        <dbReference type="SAM" id="MobiDB-lite"/>
    </source>
</evidence>
<evidence type="ECO:0000313" key="2">
    <source>
        <dbReference type="EMBL" id="VDM37314.1"/>
    </source>
</evidence>
<dbReference type="AlphaFoldDB" id="A0A183UC17"/>
<keyword evidence="3" id="KW-1185">Reference proteome</keyword>
<feature type="compositionally biased region" description="Basic and acidic residues" evidence="1">
    <location>
        <begin position="1"/>
        <end position="27"/>
    </location>
</feature>
<reference evidence="4" key="1">
    <citation type="submission" date="2016-06" db="UniProtKB">
        <authorList>
            <consortium name="WormBaseParasite"/>
        </authorList>
    </citation>
    <scope>IDENTIFICATION</scope>
</reference>
<dbReference type="EMBL" id="UYWY01019428">
    <property type="protein sequence ID" value="VDM37314.1"/>
    <property type="molecule type" value="Genomic_DNA"/>
</dbReference>
<gene>
    <name evidence="2" type="ORF">TCNE_LOCUS6037</name>
</gene>
<protein>
    <submittedName>
        <fullName evidence="4">Phage protein</fullName>
    </submittedName>
</protein>
<name>A0A183UC17_TOXCA</name>
<sequence length="98" mass="10770">MRNETPADWKKGRLQKAEDEREADKQTNGKTNGETFGMLGATNSVVASFAIARQRHLRPSQQGLMRPLSRASGVGQTRKVHNAKGNGKTLPEGKQQAR</sequence>
<feature type="region of interest" description="Disordered" evidence="1">
    <location>
        <begin position="57"/>
        <end position="98"/>
    </location>
</feature>
<reference evidence="2 3" key="2">
    <citation type="submission" date="2018-11" db="EMBL/GenBank/DDBJ databases">
        <authorList>
            <consortium name="Pathogen Informatics"/>
        </authorList>
    </citation>
    <scope>NUCLEOTIDE SEQUENCE [LARGE SCALE GENOMIC DNA]</scope>
</reference>
<organism evidence="3 4">
    <name type="scientific">Toxocara canis</name>
    <name type="common">Canine roundworm</name>
    <dbReference type="NCBI Taxonomy" id="6265"/>
    <lineage>
        <taxon>Eukaryota</taxon>
        <taxon>Metazoa</taxon>
        <taxon>Ecdysozoa</taxon>
        <taxon>Nematoda</taxon>
        <taxon>Chromadorea</taxon>
        <taxon>Rhabditida</taxon>
        <taxon>Spirurina</taxon>
        <taxon>Ascaridomorpha</taxon>
        <taxon>Ascaridoidea</taxon>
        <taxon>Toxocaridae</taxon>
        <taxon>Toxocara</taxon>
    </lineage>
</organism>
<dbReference type="WBParaSite" id="TCNE_0000603701-mRNA-1">
    <property type="protein sequence ID" value="TCNE_0000603701-mRNA-1"/>
    <property type="gene ID" value="TCNE_0000603701"/>
</dbReference>
<proteinExistence type="predicted"/>
<dbReference type="Proteomes" id="UP000050794">
    <property type="component" value="Unassembled WGS sequence"/>
</dbReference>
<accession>A0A183UC17</accession>
<evidence type="ECO:0000313" key="3">
    <source>
        <dbReference type="Proteomes" id="UP000050794"/>
    </source>
</evidence>